<dbReference type="InterPro" id="IPR029064">
    <property type="entry name" value="Ribosomal_eL30-like_sf"/>
</dbReference>
<proteinExistence type="predicted"/>
<reference evidence="2 3" key="1">
    <citation type="submission" date="2020-08" db="EMBL/GenBank/DDBJ databases">
        <title>Genomic Encyclopedia of Type Strains, Phase IV (KMG-IV): sequencing the most valuable type-strain genomes for metagenomic binning, comparative biology and taxonomic classification.</title>
        <authorList>
            <person name="Goeker M."/>
        </authorList>
    </citation>
    <scope>NUCLEOTIDE SEQUENCE [LARGE SCALE GENOMIC DNA]</scope>
    <source>
        <strain evidence="2 3">DSM 24194</strain>
    </source>
</reference>
<evidence type="ECO:0008006" key="4">
    <source>
        <dbReference type="Google" id="ProtNLM"/>
    </source>
</evidence>
<dbReference type="SUPFAM" id="SSF55315">
    <property type="entry name" value="L30e-like"/>
    <property type="match status" value="1"/>
</dbReference>
<dbReference type="SUPFAM" id="SSF64376">
    <property type="entry name" value="YlxR-like"/>
    <property type="match status" value="1"/>
</dbReference>
<sequence>MRAKAPGRGAYVGVGKAALEAAIADGKLKAALSRAYKTGQVLIPEDLGERIVAALRRNALDRLGLEARGGTLVNGGEKVETACRSGKAHLLLHAADAAEDGRKKLDAAWRVGGGEAHGMDRGLVFPENRTTLSGALGRENVVHVALLDAEAAERVRLALERWQSFLEPDAGLDGGSAAAPDASMHDGRNEG</sequence>
<evidence type="ECO:0000313" key="3">
    <source>
        <dbReference type="Proteomes" id="UP000578569"/>
    </source>
</evidence>
<organism evidence="2 3">
    <name type="scientific">Sphingomicrobium lutaoense</name>
    <dbReference type="NCBI Taxonomy" id="515949"/>
    <lineage>
        <taxon>Bacteria</taxon>
        <taxon>Pseudomonadati</taxon>
        <taxon>Pseudomonadota</taxon>
        <taxon>Alphaproteobacteria</taxon>
        <taxon>Sphingomonadales</taxon>
        <taxon>Sphingomonadaceae</taxon>
        <taxon>Sphingomicrobium</taxon>
    </lineage>
</organism>
<dbReference type="Gene3D" id="3.30.1330.30">
    <property type="match status" value="1"/>
</dbReference>
<dbReference type="Proteomes" id="UP000578569">
    <property type="component" value="Unassembled WGS sequence"/>
</dbReference>
<name>A0A839Z0L6_9SPHN</name>
<gene>
    <name evidence="2" type="ORF">FHS50_000245</name>
</gene>
<accession>A0A839Z0L6</accession>
<dbReference type="AlphaFoldDB" id="A0A839Z0L6"/>
<keyword evidence="3" id="KW-1185">Reference proteome</keyword>
<evidence type="ECO:0000256" key="1">
    <source>
        <dbReference type="SAM" id="MobiDB-lite"/>
    </source>
</evidence>
<dbReference type="EMBL" id="JACICF010000001">
    <property type="protein sequence ID" value="MBB3763222.1"/>
    <property type="molecule type" value="Genomic_DNA"/>
</dbReference>
<feature type="region of interest" description="Disordered" evidence="1">
    <location>
        <begin position="168"/>
        <end position="191"/>
    </location>
</feature>
<evidence type="ECO:0000313" key="2">
    <source>
        <dbReference type="EMBL" id="MBB3763222.1"/>
    </source>
</evidence>
<comment type="caution">
    <text evidence="2">The sequence shown here is derived from an EMBL/GenBank/DDBJ whole genome shotgun (WGS) entry which is preliminary data.</text>
</comment>
<protein>
    <recommendedName>
        <fullName evidence="4">DUF448 domain-containing protein</fullName>
    </recommendedName>
</protein>
<dbReference type="InterPro" id="IPR035931">
    <property type="entry name" value="YlxR-like_sf"/>
</dbReference>